<evidence type="ECO:0000313" key="2">
    <source>
        <dbReference type="Proteomes" id="UP000829398"/>
    </source>
</evidence>
<sequence>MTVYQSDPAAILYSSGTTGKVKGVLLSHLNVIAIIAGYYHVTEETDPNEGPPPHPVSFFTLPMFHVFGFFMLVRAASKGETLVFMERFDFKKMLKAVENYRVTYMPVSPPLIVAFINSKLTDKYDLSSLQLLGCGGAPLGKEVTLKFKEKFPNVEIRQGYGLTETGGAGSRVIGPDEAERHGSVGRLAELMEAKIVDPATGEALPPGQKGELWLRGPTIMKGYVGDDKATSETVHLEGWLKTGDLCYFDSNGFLFIVDRLKELIKYKAYQVPPVELEHLLHSNPEIADAAVIPYPDEEAGQIPMAFVVRKPGSSITEAEIMDFIAKQVAPYKKIRRVAFINSIPKSTAGKILRRELVTHAISGNLSKL</sequence>
<accession>A0ACB8LTK2</accession>
<keyword evidence="2" id="KW-1185">Reference proteome</keyword>
<gene>
    <name evidence="1" type="ORF">KPL71_006783</name>
</gene>
<dbReference type="Proteomes" id="UP000829398">
    <property type="component" value="Chromosome 3"/>
</dbReference>
<organism evidence="1 2">
    <name type="scientific">Citrus sinensis</name>
    <name type="common">Sweet orange</name>
    <name type="synonym">Citrus aurantium var. sinensis</name>
    <dbReference type="NCBI Taxonomy" id="2711"/>
    <lineage>
        <taxon>Eukaryota</taxon>
        <taxon>Viridiplantae</taxon>
        <taxon>Streptophyta</taxon>
        <taxon>Embryophyta</taxon>
        <taxon>Tracheophyta</taxon>
        <taxon>Spermatophyta</taxon>
        <taxon>Magnoliopsida</taxon>
        <taxon>eudicotyledons</taxon>
        <taxon>Gunneridae</taxon>
        <taxon>Pentapetalae</taxon>
        <taxon>rosids</taxon>
        <taxon>malvids</taxon>
        <taxon>Sapindales</taxon>
        <taxon>Rutaceae</taxon>
        <taxon>Aurantioideae</taxon>
        <taxon>Citrus</taxon>
    </lineage>
</organism>
<evidence type="ECO:0000313" key="1">
    <source>
        <dbReference type="EMBL" id="KAH9776700.1"/>
    </source>
</evidence>
<dbReference type="EMBL" id="CM039172">
    <property type="protein sequence ID" value="KAH9776700.1"/>
    <property type="molecule type" value="Genomic_DNA"/>
</dbReference>
<comment type="caution">
    <text evidence="1">The sequence shown here is derived from an EMBL/GenBank/DDBJ whole genome shotgun (WGS) entry which is preliminary data.</text>
</comment>
<proteinExistence type="predicted"/>
<name>A0ACB8LTK2_CITSI</name>
<protein>
    <submittedName>
        <fullName evidence="1">4-coumarate--CoA ligase-like 9</fullName>
    </submittedName>
</protein>
<reference evidence="2" key="1">
    <citation type="journal article" date="2023" name="Hortic. Res.">
        <title>A chromosome-level phased genome enabling allele-level studies in sweet orange: a case study on citrus Huanglongbing tolerance.</title>
        <authorList>
            <person name="Wu B."/>
            <person name="Yu Q."/>
            <person name="Deng Z."/>
            <person name="Duan Y."/>
            <person name="Luo F."/>
            <person name="Gmitter F. Jr."/>
        </authorList>
    </citation>
    <scope>NUCLEOTIDE SEQUENCE [LARGE SCALE GENOMIC DNA]</scope>
    <source>
        <strain evidence="2">cv. Valencia</strain>
    </source>
</reference>